<keyword evidence="13" id="KW-0812">Transmembrane</keyword>
<evidence type="ECO:0000256" key="9">
    <source>
        <dbReference type="ARBA" id="ARBA00022645"/>
    </source>
</evidence>
<name>A0A238Y1L7_9BACT</name>
<comment type="catalytic activity">
    <reaction evidence="23">
        <text>Preferential cleavage: (Ac)2-L-Lys-D-Ala-|-D-Ala. Also transpeptidation of peptidyl-alanyl moieties that are N-acyl substituents of D-alanine.</text>
        <dbReference type="EC" id="3.4.16.4"/>
    </reaction>
</comment>
<evidence type="ECO:0000256" key="4">
    <source>
        <dbReference type="ARBA" id="ARBA00007739"/>
    </source>
</evidence>
<dbReference type="InterPro" id="IPR001460">
    <property type="entry name" value="PCN-bd_Tpept"/>
</dbReference>
<dbReference type="Pfam" id="PF00912">
    <property type="entry name" value="Transgly"/>
    <property type="match status" value="1"/>
</dbReference>
<comment type="similarity">
    <text evidence="3">In the C-terminal section; belongs to the transpeptidase family.</text>
</comment>
<dbReference type="InterPro" id="IPR012338">
    <property type="entry name" value="Beta-lactam/transpept-like"/>
</dbReference>
<feature type="domain" description="Penicillin-binding protein transpeptidase" evidence="27">
    <location>
        <begin position="436"/>
        <end position="696"/>
    </location>
</feature>
<evidence type="ECO:0000256" key="1">
    <source>
        <dbReference type="ARBA" id="ARBA00004249"/>
    </source>
</evidence>
<evidence type="ECO:0000256" key="13">
    <source>
        <dbReference type="ARBA" id="ARBA00022692"/>
    </source>
</evidence>
<dbReference type="GO" id="GO:0046677">
    <property type="term" value="P:response to antibiotic"/>
    <property type="evidence" value="ECO:0007669"/>
    <property type="project" value="UniProtKB-KW"/>
</dbReference>
<keyword evidence="7" id="KW-1003">Cell membrane</keyword>
<dbReference type="InterPro" id="IPR031376">
    <property type="entry name" value="PCB_OB"/>
</dbReference>
<dbReference type="GO" id="GO:0030288">
    <property type="term" value="C:outer membrane-bounded periplasmic space"/>
    <property type="evidence" value="ECO:0007669"/>
    <property type="project" value="TreeGrafter"/>
</dbReference>
<dbReference type="PANTHER" id="PTHR32282:SF27">
    <property type="entry name" value="PENICILLIN-BINDING PROTEIN 1A"/>
    <property type="match status" value="1"/>
</dbReference>
<dbReference type="GO" id="GO:0071555">
    <property type="term" value="P:cell wall organization"/>
    <property type="evidence" value="ECO:0007669"/>
    <property type="project" value="UniProtKB-KW"/>
</dbReference>
<evidence type="ECO:0000256" key="17">
    <source>
        <dbReference type="ARBA" id="ARBA00022984"/>
    </source>
</evidence>
<dbReference type="Pfam" id="PF00905">
    <property type="entry name" value="Transpeptidase"/>
    <property type="match status" value="1"/>
</dbReference>
<evidence type="ECO:0000256" key="14">
    <source>
        <dbReference type="ARBA" id="ARBA00022801"/>
    </source>
</evidence>
<dbReference type="NCBIfam" id="TIGR02074">
    <property type="entry name" value="PBP_1a_fam"/>
    <property type="match status" value="1"/>
</dbReference>
<evidence type="ECO:0000259" key="28">
    <source>
        <dbReference type="Pfam" id="PF00912"/>
    </source>
</evidence>
<dbReference type="GO" id="GO:0009002">
    <property type="term" value="F:serine-type D-Ala-D-Ala carboxypeptidase activity"/>
    <property type="evidence" value="ECO:0007669"/>
    <property type="project" value="UniProtKB-EC"/>
</dbReference>
<dbReference type="GO" id="GO:0008658">
    <property type="term" value="F:penicillin binding"/>
    <property type="evidence" value="ECO:0007669"/>
    <property type="project" value="InterPro"/>
</dbReference>
<dbReference type="SUPFAM" id="SSF56601">
    <property type="entry name" value="beta-lactamase/transpeptidase-like"/>
    <property type="match status" value="1"/>
</dbReference>
<dbReference type="RefSeq" id="WP_089271574.1">
    <property type="nucleotide sequence ID" value="NZ_FZOC01000001.1"/>
</dbReference>
<dbReference type="InterPro" id="IPR036950">
    <property type="entry name" value="PBP_transglycosylase"/>
</dbReference>
<dbReference type="EC" id="2.4.99.28" evidence="24"/>
<comment type="similarity">
    <text evidence="4">In the N-terminal section; belongs to the glycosyltransferase 51 family.</text>
</comment>
<evidence type="ECO:0000256" key="8">
    <source>
        <dbReference type="ARBA" id="ARBA00022519"/>
    </source>
</evidence>
<proteinExistence type="inferred from homology"/>
<keyword evidence="20" id="KW-0046">Antibiotic resistance</keyword>
<evidence type="ECO:0000256" key="23">
    <source>
        <dbReference type="ARBA" id="ARBA00034000"/>
    </source>
</evidence>
<evidence type="ECO:0000256" key="6">
    <source>
        <dbReference type="ARBA" id="ARBA00018638"/>
    </source>
</evidence>
<keyword evidence="11" id="KW-0328">Glycosyltransferase</keyword>
<dbReference type="UniPathway" id="UPA00219"/>
<evidence type="ECO:0000259" key="27">
    <source>
        <dbReference type="Pfam" id="PF00905"/>
    </source>
</evidence>
<dbReference type="InterPro" id="IPR050396">
    <property type="entry name" value="Glycosyltr_51/Transpeptidase"/>
</dbReference>
<dbReference type="InterPro" id="IPR023346">
    <property type="entry name" value="Lysozyme-like_dom_sf"/>
</dbReference>
<dbReference type="Pfam" id="PF17092">
    <property type="entry name" value="PCB_OB"/>
    <property type="match status" value="1"/>
</dbReference>
<keyword evidence="21" id="KW-0511">Multifunctional enzyme</keyword>
<evidence type="ECO:0000256" key="2">
    <source>
        <dbReference type="ARBA" id="ARBA00004752"/>
    </source>
</evidence>
<dbReference type="AlphaFoldDB" id="A0A238Y1L7"/>
<feature type="domain" description="Penicillin-binding protein OB-like" evidence="29">
    <location>
        <begin position="321"/>
        <end position="417"/>
    </location>
</feature>
<dbReference type="GO" id="GO:0009252">
    <property type="term" value="P:peptidoglycan biosynthetic process"/>
    <property type="evidence" value="ECO:0007669"/>
    <property type="project" value="UniProtKB-UniPathway"/>
</dbReference>
<comment type="subcellular location">
    <subcellularLocation>
        <location evidence="1">Cell inner membrane</location>
        <topology evidence="1">Single-pass type II membrane protein</topology>
    </subcellularLocation>
</comment>
<evidence type="ECO:0000313" key="31">
    <source>
        <dbReference type="Proteomes" id="UP000198324"/>
    </source>
</evidence>
<keyword evidence="31" id="KW-1185">Reference proteome</keyword>
<dbReference type="Gene3D" id="1.10.3810.10">
    <property type="entry name" value="Biosynthetic peptidoglycan transglycosylase-like"/>
    <property type="match status" value="1"/>
</dbReference>
<dbReference type="InterPro" id="IPR001264">
    <property type="entry name" value="Glyco_trans_51"/>
</dbReference>
<dbReference type="EC" id="3.4.16.4" evidence="5"/>
<evidence type="ECO:0000256" key="11">
    <source>
        <dbReference type="ARBA" id="ARBA00022676"/>
    </source>
</evidence>
<keyword evidence="22" id="KW-0961">Cell wall biogenesis/degradation</keyword>
<dbReference type="PANTHER" id="PTHR32282">
    <property type="entry name" value="BINDING PROTEIN TRANSPEPTIDASE, PUTATIVE-RELATED"/>
    <property type="match status" value="1"/>
</dbReference>
<sequence>MRWSRSFKRKLFLAILALPVAAALCAALAFWYYSHDLPGFRNITDYKPPLVTTVLSREGRVLGYFYKEKRFLVRLQDMPEHLPLAFLAAEDSSFYKHDGIDPWAIFRASLMNLKAGGIRQGGSTITQQVVKRLLLSPEKSFERKIKEAILAYRLENYLTKDEILTIYLNQIYLGSKAYGVEAASREYFGKHVKDLTLAEAAVLAGLPQAPSRYNPYSDPEAAKVRQKYVLDQMLSQGWITREQHTDALAQKLAYKSMEDNSWKLGAYYLEEVRRFLIEKYGEEEVYTGGLTVETACVIAHQQAADNAMRRGLGDVAKRKGWEGPAGRLKPQEVQGFLDEGRTDESIKPGTWVRAVVTESAKDKAVVRFGQNTGEIPASTTMWCRNGVKGLKGEAAPIPGDPSRIVHKGDVVWATVREAKGGRHYVLNLERAPGPEGALVSMLPETGEVVALVGGFSFEKSQFNRATQAKRQPGSSFKPIVYSAALDNGLTPASVIMDAPIVFANAEAGTVWRPENYENIFYGPTLLSTALAKSRNLVTIRVAQKIGVRTVIERARALGIESELPENLSIALGSSALTLTNLCQAYTAFARDGSYVKPRLVLSVTSAWGETLYKSEPEYVEAVSPQNAFLMASMLKEVINVGTGGAAKVLGRPLAGKTGTTNNEQDAWFIGFTPHLLTGVYVGYDQLQSMGREGSGGRTALPIWLEYRRAVEDRYPPDDFLPPEGIVWARVENSQAIGSKGQPAPESYFLPFVEGTQPEQTDVGAAETGDSTASDADLMKLGF</sequence>
<keyword evidence="12" id="KW-0808">Transferase</keyword>
<comment type="catalytic activity">
    <reaction evidence="25">
        <text>[GlcNAc-(1-&gt;4)-Mur2Ac(oyl-L-Ala-gamma-D-Glu-L-Lys-D-Ala-D-Ala)](n)-di-trans,octa-cis-undecaprenyl diphosphate + beta-D-GlcNAc-(1-&gt;4)-Mur2Ac(oyl-L-Ala-gamma-D-Glu-L-Lys-D-Ala-D-Ala)-di-trans,octa-cis-undecaprenyl diphosphate = [GlcNAc-(1-&gt;4)-Mur2Ac(oyl-L-Ala-gamma-D-Glu-L-Lys-D-Ala-D-Ala)](n+1)-di-trans,octa-cis-undecaprenyl diphosphate + di-trans,octa-cis-undecaprenyl diphosphate + H(+)</text>
        <dbReference type="Rhea" id="RHEA:23708"/>
        <dbReference type="Rhea" id="RHEA-COMP:9602"/>
        <dbReference type="Rhea" id="RHEA-COMP:9603"/>
        <dbReference type="ChEBI" id="CHEBI:15378"/>
        <dbReference type="ChEBI" id="CHEBI:58405"/>
        <dbReference type="ChEBI" id="CHEBI:60033"/>
        <dbReference type="ChEBI" id="CHEBI:78435"/>
        <dbReference type="EC" id="2.4.99.28"/>
    </reaction>
</comment>
<keyword evidence="14" id="KW-0378">Hydrolase</keyword>
<evidence type="ECO:0000256" key="24">
    <source>
        <dbReference type="ARBA" id="ARBA00044770"/>
    </source>
</evidence>
<dbReference type="GO" id="GO:0006508">
    <property type="term" value="P:proteolysis"/>
    <property type="evidence" value="ECO:0007669"/>
    <property type="project" value="UniProtKB-KW"/>
</dbReference>
<organism evidence="30 31">
    <name type="scientific">Humidesulfovibrio mexicanus</name>
    <dbReference type="NCBI Taxonomy" id="147047"/>
    <lineage>
        <taxon>Bacteria</taxon>
        <taxon>Pseudomonadati</taxon>
        <taxon>Thermodesulfobacteriota</taxon>
        <taxon>Desulfovibrionia</taxon>
        <taxon>Desulfovibrionales</taxon>
        <taxon>Desulfovibrionaceae</taxon>
        <taxon>Humidesulfovibrio</taxon>
    </lineage>
</organism>
<dbReference type="Gene3D" id="3.40.710.10">
    <property type="entry name" value="DD-peptidase/beta-lactamase superfamily"/>
    <property type="match status" value="2"/>
</dbReference>
<dbReference type="OrthoDB" id="9766909at2"/>
<evidence type="ECO:0000256" key="12">
    <source>
        <dbReference type="ARBA" id="ARBA00022679"/>
    </source>
</evidence>
<feature type="domain" description="Glycosyl transferase family 51" evidence="28">
    <location>
        <begin position="59"/>
        <end position="233"/>
    </location>
</feature>
<dbReference type="GO" id="GO:0005886">
    <property type="term" value="C:plasma membrane"/>
    <property type="evidence" value="ECO:0007669"/>
    <property type="project" value="UniProtKB-SubCell"/>
</dbReference>
<comment type="pathway">
    <text evidence="2">Cell wall biogenesis; peptidoglycan biosynthesis.</text>
</comment>
<evidence type="ECO:0000256" key="26">
    <source>
        <dbReference type="ARBA" id="ARBA00060592"/>
    </source>
</evidence>
<keyword evidence="15" id="KW-0133">Cell shape</keyword>
<dbReference type="Proteomes" id="UP000198324">
    <property type="component" value="Unassembled WGS sequence"/>
</dbReference>
<gene>
    <name evidence="30" type="ORF">SAMN04488503_0611</name>
</gene>
<accession>A0A238Y1L7</accession>
<evidence type="ECO:0000313" key="30">
    <source>
        <dbReference type="EMBL" id="SNR65017.1"/>
    </source>
</evidence>
<dbReference type="FunFam" id="1.10.3810.10:FF:000003">
    <property type="entry name" value="Penicillin-binding protein 1a"/>
    <property type="match status" value="1"/>
</dbReference>
<evidence type="ECO:0000256" key="20">
    <source>
        <dbReference type="ARBA" id="ARBA00023251"/>
    </source>
</evidence>
<keyword evidence="19" id="KW-0472">Membrane</keyword>
<keyword evidence="18" id="KW-1133">Transmembrane helix</keyword>
<evidence type="ECO:0000256" key="25">
    <source>
        <dbReference type="ARBA" id="ARBA00049902"/>
    </source>
</evidence>
<evidence type="ECO:0000259" key="29">
    <source>
        <dbReference type="Pfam" id="PF17092"/>
    </source>
</evidence>
<evidence type="ECO:0000256" key="18">
    <source>
        <dbReference type="ARBA" id="ARBA00022989"/>
    </source>
</evidence>
<keyword evidence="8" id="KW-0997">Cell inner membrane</keyword>
<evidence type="ECO:0000256" key="3">
    <source>
        <dbReference type="ARBA" id="ARBA00007090"/>
    </source>
</evidence>
<evidence type="ECO:0000256" key="19">
    <source>
        <dbReference type="ARBA" id="ARBA00023136"/>
    </source>
</evidence>
<dbReference type="SUPFAM" id="SSF53955">
    <property type="entry name" value="Lysozyme-like"/>
    <property type="match status" value="1"/>
</dbReference>
<keyword evidence="9" id="KW-0121">Carboxypeptidase</keyword>
<protein>
    <recommendedName>
        <fullName evidence="6">Penicillin-binding protein 1A</fullName>
        <ecNumber evidence="24">2.4.99.28</ecNumber>
        <ecNumber evidence="5">3.4.16.4</ecNumber>
    </recommendedName>
</protein>
<dbReference type="GO" id="GO:0008360">
    <property type="term" value="P:regulation of cell shape"/>
    <property type="evidence" value="ECO:0007669"/>
    <property type="project" value="UniProtKB-KW"/>
</dbReference>
<evidence type="ECO:0000256" key="10">
    <source>
        <dbReference type="ARBA" id="ARBA00022670"/>
    </source>
</evidence>
<keyword evidence="17" id="KW-0573">Peptidoglycan synthesis</keyword>
<dbReference type="GO" id="GO:0008955">
    <property type="term" value="F:peptidoglycan glycosyltransferase activity"/>
    <property type="evidence" value="ECO:0007669"/>
    <property type="project" value="UniProtKB-EC"/>
</dbReference>
<evidence type="ECO:0000256" key="16">
    <source>
        <dbReference type="ARBA" id="ARBA00022968"/>
    </source>
</evidence>
<evidence type="ECO:0000256" key="15">
    <source>
        <dbReference type="ARBA" id="ARBA00022960"/>
    </source>
</evidence>
<reference evidence="30 31" key="1">
    <citation type="submission" date="2017-06" db="EMBL/GenBank/DDBJ databases">
        <authorList>
            <person name="Kim H.J."/>
            <person name="Triplett B.A."/>
        </authorList>
    </citation>
    <scope>NUCLEOTIDE SEQUENCE [LARGE SCALE GENOMIC DNA]</scope>
    <source>
        <strain evidence="30 31">DSM 13116</strain>
    </source>
</reference>
<dbReference type="EMBL" id="FZOC01000001">
    <property type="protein sequence ID" value="SNR65017.1"/>
    <property type="molecule type" value="Genomic_DNA"/>
</dbReference>
<evidence type="ECO:0000256" key="21">
    <source>
        <dbReference type="ARBA" id="ARBA00023268"/>
    </source>
</evidence>
<keyword evidence="16" id="KW-0735">Signal-anchor</keyword>
<keyword evidence="10" id="KW-0645">Protease</keyword>
<evidence type="ECO:0000256" key="5">
    <source>
        <dbReference type="ARBA" id="ARBA00012448"/>
    </source>
</evidence>
<evidence type="ECO:0000256" key="22">
    <source>
        <dbReference type="ARBA" id="ARBA00023316"/>
    </source>
</evidence>
<evidence type="ECO:0000256" key="7">
    <source>
        <dbReference type="ARBA" id="ARBA00022475"/>
    </source>
</evidence>
<comment type="pathway">
    <text evidence="26">Glycan biosynthesis.</text>
</comment>